<gene>
    <name evidence="2" type="ORF">EV192_1021071</name>
</gene>
<proteinExistence type="predicted"/>
<accession>A0A4R2JRP9</accession>
<dbReference type="AlphaFoldDB" id="A0A4R2JRP9"/>
<keyword evidence="3" id="KW-1185">Reference proteome</keyword>
<name>A0A4R2JRP9_9PSEU</name>
<evidence type="ECO:0000313" key="3">
    <source>
        <dbReference type="Proteomes" id="UP000295680"/>
    </source>
</evidence>
<comment type="caution">
    <text evidence="2">The sequence shown here is derived from an EMBL/GenBank/DDBJ whole genome shotgun (WGS) entry which is preliminary data.</text>
</comment>
<feature type="compositionally biased region" description="Low complexity" evidence="1">
    <location>
        <begin position="1"/>
        <end position="21"/>
    </location>
</feature>
<dbReference type="EMBL" id="SLWS01000002">
    <property type="protein sequence ID" value="TCO62931.1"/>
    <property type="molecule type" value="Genomic_DNA"/>
</dbReference>
<feature type="region of interest" description="Disordered" evidence="1">
    <location>
        <begin position="1"/>
        <end position="59"/>
    </location>
</feature>
<sequence>MAEGAAPSSSSGTTPAPIGSTPRPPDPHKIDEINAEAAQARATAQANNPYDPGSDGVDSNRVVVRRQRAEAATQAATGAGFQFTPKEVEHQLTHCHEQIADLTADLRSAQRAKDIVREPAPDDASVALANAVRDMFSSTIDVVNADIAYVTDWQSKLVMAKNQYMANEHLTEQQWQRLAQGLPE</sequence>
<feature type="compositionally biased region" description="Low complexity" evidence="1">
    <location>
        <begin position="35"/>
        <end position="48"/>
    </location>
</feature>
<dbReference type="Proteomes" id="UP000295680">
    <property type="component" value="Unassembled WGS sequence"/>
</dbReference>
<reference evidence="2 3" key="1">
    <citation type="submission" date="2019-03" db="EMBL/GenBank/DDBJ databases">
        <title>Genomic Encyclopedia of Type Strains, Phase IV (KMG-IV): sequencing the most valuable type-strain genomes for metagenomic binning, comparative biology and taxonomic classification.</title>
        <authorList>
            <person name="Goeker M."/>
        </authorList>
    </citation>
    <scope>NUCLEOTIDE SEQUENCE [LARGE SCALE GENOMIC DNA]</scope>
    <source>
        <strain evidence="2 3">DSM 45934</strain>
    </source>
</reference>
<organism evidence="2 3">
    <name type="scientific">Actinocrispum wychmicini</name>
    <dbReference type="NCBI Taxonomy" id="1213861"/>
    <lineage>
        <taxon>Bacteria</taxon>
        <taxon>Bacillati</taxon>
        <taxon>Actinomycetota</taxon>
        <taxon>Actinomycetes</taxon>
        <taxon>Pseudonocardiales</taxon>
        <taxon>Pseudonocardiaceae</taxon>
        <taxon>Actinocrispum</taxon>
    </lineage>
</organism>
<protein>
    <submittedName>
        <fullName evidence="2">Uncharacterized protein</fullName>
    </submittedName>
</protein>
<dbReference type="RefSeq" id="WP_132115052.1">
    <property type="nucleotide sequence ID" value="NZ_SLWS01000002.1"/>
</dbReference>
<evidence type="ECO:0000256" key="1">
    <source>
        <dbReference type="SAM" id="MobiDB-lite"/>
    </source>
</evidence>
<evidence type="ECO:0000313" key="2">
    <source>
        <dbReference type="EMBL" id="TCO62931.1"/>
    </source>
</evidence>